<evidence type="ECO:0000313" key="1">
    <source>
        <dbReference type="EMBL" id="MCX2839068.1"/>
    </source>
</evidence>
<proteinExistence type="predicted"/>
<reference evidence="1" key="1">
    <citation type="submission" date="2022-11" db="EMBL/GenBank/DDBJ databases">
        <title>Salinimicrobium profundisediminis sp. nov., isolated from deep-sea sediment of the Mariana Trench.</title>
        <authorList>
            <person name="Fu H."/>
        </authorList>
    </citation>
    <scope>NUCLEOTIDE SEQUENCE</scope>
    <source>
        <strain evidence="1">MT39</strain>
    </source>
</reference>
<comment type="caution">
    <text evidence="1">The sequence shown here is derived from an EMBL/GenBank/DDBJ whole genome shotgun (WGS) entry which is preliminary data.</text>
</comment>
<dbReference type="AlphaFoldDB" id="A0A9X3CYD1"/>
<gene>
    <name evidence="1" type="ORF">OQ279_13005</name>
</gene>
<dbReference type="RefSeq" id="WP_266070382.1">
    <property type="nucleotide sequence ID" value="NZ_JAPJDA010000021.1"/>
</dbReference>
<sequence length="175" mass="20187">MSTFSTISIKIETARRFRAFCRETGGSNTEILELVLDYFQKYQISPRHKAKIDLPALDEKIQKRLNAIVAIIKEIEKTQTQPTLAMLQLLFDPAQATSVPSTRLPLPPTQERATSVKSKENLSGSEIRVYEEIKKDLEYILSKVIYDKRTFGPDRYVLEMAGEELERMKRKLNSY</sequence>
<accession>A0A9X3CYD1</accession>
<keyword evidence="2" id="KW-1185">Reference proteome</keyword>
<dbReference type="Proteomes" id="UP001148482">
    <property type="component" value="Unassembled WGS sequence"/>
</dbReference>
<protein>
    <submittedName>
        <fullName evidence="1">BfmA/BtgA family mobilization protein</fullName>
    </submittedName>
</protein>
<dbReference type="EMBL" id="JAPJDA010000021">
    <property type="protein sequence ID" value="MCX2839068.1"/>
    <property type="molecule type" value="Genomic_DNA"/>
</dbReference>
<dbReference type="InterPro" id="IPR048012">
    <property type="entry name" value="BfmA-like_N"/>
</dbReference>
<dbReference type="NCBIfam" id="NF041200">
    <property type="entry name" value="mob_BfmA_Nterm"/>
    <property type="match status" value="1"/>
</dbReference>
<evidence type="ECO:0000313" key="2">
    <source>
        <dbReference type="Proteomes" id="UP001148482"/>
    </source>
</evidence>
<organism evidence="1 2">
    <name type="scientific">Salinimicrobium profundisediminis</name>
    <dbReference type="NCBI Taxonomy" id="2994553"/>
    <lineage>
        <taxon>Bacteria</taxon>
        <taxon>Pseudomonadati</taxon>
        <taxon>Bacteroidota</taxon>
        <taxon>Flavobacteriia</taxon>
        <taxon>Flavobacteriales</taxon>
        <taxon>Flavobacteriaceae</taxon>
        <taxon>Salinimicrobium</taxon>
    </lineage>
</organism>
<name>A0A9X3CYD1_9FLAO</name>